<keyword evidence="1" id="KW-0732">Signal</keyword>
<feature type="signal peptide" evidence="1">
    <location>
        <begin position="1"/>
        <end position="18"/>
    </location>
</feature>
<dbReference type="RefSeq" id="XP_043045281.1">
    <property type="nucleotide sequence ID" value="XM_043190813.1"/>
</dbReference>
<comment type="caution">
    <text evidence="2">The sequence shown here is derived from an EMBL/GenBank/DDBJ whole genome shotgun (WGS) entry which is preliminary data.</text>
</comment>
<organism evidence="2 3">
    <name type="scientific">Guyanagaster necrorhizus</name>
    <dbReference type="NCBI Taxonomy" id="856835"/>
    <lineage>
        <taxon>Eukaryota</taxon>
        <taxon>Fungi</taxon>
        <taxon>Dikarya</taxon>
        <taxon>Basidiomycota</taxon>
        <taxon>Agaricomycotina</taxon>
        <taxon>Agaricomycetes</taxon>
        <taxon>Agaricomycetidae</taxon>
        <taxon>Agaricales</taxon>
        <taxon>Marasmiineae</taxon>
        <taxon>Physalacriaceae</taxon>
        <taxon>Guyanagaster</taxon>
    </lineage>
</organism>
<accession>A0A9P7W5R5</accession>
<proteinExistence type="predicted"/>
<name>A0A9P7W5R5_9AGAR</name>
<dbReference type="GeneID" id="66113110"/>
<sequence length="191" mass="20362">MRVAWTTIVSILASFALAECPIQRMTNRESLYKLSVCAGGVLTKDSVAVLLVDTIAATILRQWASFINSGGDTAALTVSPYVALPSSDAQPPTISLAENQQASAYHLGSAIAFVSHPEVLTLAKQVTYGKLSTGPEPFDDCQVSWCVQETQFAPYQSLSLLMTARRCAVSPSRVYNIGGVDFPGAIGLFTL</sequence>
<dbReference type="EMBL" id="MU250524">
    <property type="protein sequence ID" value="KAG7451781.1"/>
    <property type="molecule type" value="Genomic_DNA"/>
</dbReference>
<feature type="chain" id="PRO_5040445737" evidence="1">
    <location>
        <begin position="19"/>
        <end position="191"/>
    </location>
</feature>
<dbReference type="Proteomes" id="UP000812287">
    <property type="component" value="Unassembled WGS sequence"/>
</dbReference>
<gene>
    <name evidence="2" type="ORF">BT62DRAFT_999480</name>
</gene>
<protein>
    <submittedName>
        <fullName evidence="2">Uncharacterized protein</fullName>
    </submittedName>
</protein>
<reference evidence="2" key="1">
    <citation type="submission" date="2020-11" db="EMBL/GenBank/DDBJ databases">
        <title>Adaptations for nitrogen fixation in a non-lichenized fungal sporocarp promotes dispersal by wood-feeding termites.</title>
        <authorList>
            <consortium name="DOE Joint Genome Institute"/>
            <person name="Koch R.A."/>
            <person name="Yoon G."/>
            <person name="Arayal U."/>
            <person name="Lail K."/>
            <person name="Amirebrahimi M."/>
            <person name="Labutti K."/>
            <person name="Lipzen A."/>
            <person name="Riley R."/>
            <person name="Barry K."/>
            <person name="Henrissat B."/>
            <person name="Grigoriev I.V."/>
            <person name="Herr J.R."/>
            <person name="Aime M.C."/>
        </authorList>
    </citation>
    <scope>NUCLEOTIDE SEQUENCE</scope>
    <source>
        <strain evidence="2">MCA 3950</strain>
    </source>
</reference>
<evidence type="ECO:0000256" key="1">
    <source>
        <dbReference type="SAM" id="SignalP"/>
    </source>
</evidence>
<keyword evidence="3" id="KW-1185">Reference proteome</keyword>
<evidence type="ECO:0000313" key="3">
    <source>
        <dbReference type="Proteomes" id="UP000812287"/>
    </source>
</evidence>
<dbReference type="AlphaFoldDB" id="A0A9P7W5R5"/>
<evidence type="ECO:0000313" key="2">
    <source>
        <dbReference type="EMBL" id="KAG7451781.1"/>
    </source>
</evidence>